<protein>
    <recommendedName>
        <fullName evidence="1">CobQ/CobB/MinD/ParA nucleotide binding domain-containing protein</fullName>
    </recommendedName>
</protein>
<dbReference type="AlphaFoldDB" id="K0X020"/>
<dbReference type="RefSeq" id="WP_003230048.1">
    <property type="nucleotide sequence ID" value="NC_022437.1"/>
</dbReference>
<feature type="domain" description="CobQ/CobB/MinD/ParA nucleotide binding" evidence="1">
    <location>
        <begin position="20"/>
        <end position="188"/>
    </location>
</feature>
<accession>K0X020</accession>
<evidence type="ECO:0000313" key="4">
    <source>
        <dbReference type="Proteomes" id="UP000006045"/>
    </source>
</evidence>
<dbReference type="EMBL" id="JQ737005">
    <property type="protein sequence ID" value="AFS51719.1"/>
    <property type="molecule type" value="Genomic_DNA"/>
</dbReference>
<evidence type="ECO:0000259" key="1">
    <source>
        <dbReference type="Pfam" id="PF01656"/>
    </source>
</evidence>
<sequence>MKSTLGILNQLLNTTHWTLQGKGGVGKSFLSTILAQYFQSRGYEPACADTDPVNSTFYRMEELDVMLVPITEGGTVLQRLFDPLFESILSTERVSVVDNGASTFLPIAKFISSNFILEAMQEHGKQVYIHSIVTGGQAKDDTVTGLLSMIDIVKKSNTNTKIVVWQNEFWGIPEFNGTPLSEMPWIQENNSIIQGIVPIVDRNSDAFSTDIRLMNEKHMTLKQVKESDEFGFMAKSRINRVFGDIYTELDRVFDIKKAA</sequence>
<proteinExistence type="predicted"/>
<organism evidence="2">
    <name type="scientific">Pseudomonas fluorescens R124</name>
    <dbReference type="NCBI Taxonomy" id="743713"/>
    <lineage>
        <taxon>Bacteria</taxon>
        <taxon>Pseudomonadati</taxon>
        <taxon>Pseudomonadota</taxon>
        <taxon>Gammaproteobacteria</taxon>
        <taxon>Pseudomonadales</taxon>
        <taxon>Pseudomonadaceae</taxon>
        <taxon>Pseudomonas</taxon>
    </lineage>
</organism>
<gene>
    <name evidence="2" type="ORF">I1A_000043</name>
</gene>
<dbReference type="Proteomes" id="UP000006045">
    <property type="component" value="Plasmid pMP-R124"/>
</dbReference>
<dbReference type="HOGENOM" id="CLU_076039_0_0_6"/>
<reference evidence="3 4" key="2">
    <citation type="submission" date="2012-08" db="EMBL/GenBank/DDBJ databases">
        <title>The genome of cave-isolated P. fluorescens strain R124 demonstrates phenotypic adaptation to the mineral environment.</title>
        <authorList>
            <person name="Barton M.D."/>
            <person name="Petronio M."/>
            <person name="Giarrizzo J.G."/>
            <person name="Bowling B.V."/>
            <person name="Barton H.A."/>
        </authorList>
    </citation>
    <scope>NUCLEOTIDE SEQUENCE [LARGE SCALE GENOMIC DNA]</scope>
    <source>
        <strain evidence="3 4">R124</strain>
        <plasmid evidence="3 4">pMP-R124</plasmid>
    </source>
</reference>
<dbReference type="OrthoDB" id="69313at2"/>
<keyword evidence="2" id="KW-0614">Plasmid</keyword>
<evidence type="ECO:0000313" key="2">
    <source>
        <dbReference type="EMBL" id="AFS51719.1"/>
    </source>
</evidence>
<dbReference type="Pfam" id="PF01656">
    <property type="entry name" value="CbiA"/>
    <property type="match status" value="1"/>
</dbReference>
<dbReference type="Gene3D" id="3.40.50.300">
    <property type="entry name" value="P-loop containing nucleotide triphosphate hydrolases"/>
    <property type="match status" value="1"/>
</dbReference>
<dbReference type="InterPro" id="IPR027417">
    <property type="entry name" value="P-loop_NTPase"/>
</dbReference>
<dbReference type="InterPro" id="IPR002586">
    <property type="entry name" value="CobQ/CobB/MinD/ParA_Nub-bd_dom"/>
</dbReference>
<evidence type="ECO:0000313" key="3">
    <source>
        <dbReference type="EMBL" id="EJZ60964.1"/>
    </source>
</evidence>
<geneLocation type="plasmid" evidence="2 4">
    <name>pMP-R124</name>
</geneLocation>
<dbReference type="EMBL" id="CM001562">
    <property type="protein sequence ID" value="EJZ60964.1"/>
    <property type="molecule type" value="Genomic_DNA"/>
</dbReference>
<name>K0X020_PSEFL</name>
<reference evidence="2" key="1">
    <citation type="submission" date="2012-03" db="EMBL/GenBank/DDBJ databases">
        <title>The genome of cave-isolated P. fluorescens strain R124 demonstrates phenotypic adaptation to the mineral environment.</title>
        <authorList>
            <person name="Barton M.D."/>
            <person name="Petronio M."/>
            <person name="Giarrizzo J.G."/>
            <person name="Bowling B."/>
            <person name="Barton H.A."/>
        </authorList>
    </citation>
    <scope>NUCLEOTIDE SEQUENCE</scope>
    <source>
        <strain evidence="2">R124</strain>
        <plasmid evidence="2">pMP-R124</plasmid>
    </source>
</reference>
<dbReference type="SUPFAM" id="SSF52540">
    <property type="entry name" value="P-loop containing nucleoside triphosphate hydrolases"/>
    <property type="match status" value="1"/>
</dbReference>